<evidence type="ECO:0000313" key="3">
    <source>
        <dbReference type="Proteomes" id="UP001176961"/>
    </source>
</evidence>
<evidence type="ECO:0000256" key="1">
    <source>
        <dbReference type="SAM" id="MobiDB-lite"/>
    </source>
</evidence>
<organism evidence="2 3">
    <name type="scientific">Cylicocyclus nassatus</name>
    <name type="common">Nematode worm</name>
    <dbReference type="NCBI Taxonomy" id="53992"/>
    <lineage>
        <taxon>Eukaryota</taxon>
        <taxon>Metazoa</taxon>
        <taxon>Ecdysozoa</taxon>
        <taxon>Nematoda</taxon>
        <taxon>Chromadorea</taxon>
        <taxon>Rhabditida</taxon>
        <taxon>Rhabditina</taxon>
        <taxon>Rhabditomorpha</taxon>
        <taxon>Strongyloidea</taxon>
        <taxon>Strongylidae</taxon>
        <taxon>Cylicocyclus</taxon>
    </lineage>
</organism>
<comment type="caution">
    <text evidence="2">The sequence shown here is derived from an EMBL/GenBank/DDBJ whole genome shotgun (WGS) entry which is preliminary data.</text>
</comment>
<protein>
    <submittedName>
        <fullName evidence="2">Uncharacterized protein</fullName>
    </submittedName>
</protein>
<keyword evidence="3" id="KW-1185">Reference proteome</keyword>
<proteinExistence type="predicted"/>
<accession>A0AA36MCM1</accession>
<feature type="region of interest" description="Disordered" evidence="1">
    <location>
        <begin position="457"/>
        <end position="493"/>
    </location>
</feature>
<gene>
    <name evidence="2" type="ORF">CYNAS_LOCUS20117</name>
</gene>
<reference evidence="2" key="1">
    <citation type="submission" date="2023-07" db="EMBL/GenBank/DDBJ databases">
        <authorList>
            <consortium name="CYATHOMIX"/>
        </authorList>
    </citation>
    <scope>NUCLEOTIDE SEQUENCE</scope>
    <source>
        <strain evidence="2">N/A</strain>
    </source>
</reference>
<name>A0AA36MCM1_CYLNA</name>
<sequence length="506" mass="57999">MSDLMEFETSYLATQDRLEIRIAVLKLVLGPANVYAFRWKRLRVRTVPLIVYEGVFLASKLGDASATGLPVLDNATLKLFHDNGIHGEVVGFAAKEERECGIVLLDYSSYTDGRMFDGVLEPFEKSLNISLTPIEEMRMKVYTVMKEDAKKLHLREMEAEFKKYRAVTPHYSTGQLEFFPGSRRVIEVKICYPVTMEESIGNMSMDLTIALPSNRLPIGPTQHDQGTGFGQGTDVTGLKRLEVDWEPGKKEEVWVGSYPYPKVRASYHKTAYGGQFFVLDKKSKKWIDYYLKLRDFVIRMNHLEGMMEPTSPFFLQYKGSTVERYNVSHIMKQFLRDSGYKGLNVSCNATRHAIATGQYEDFYRKKCEQLGIADEDMTQLASHSKRIQLARYQDAYMTSCAYGYVKVRQVAQRQEAENQDAVQRVRDMFKLANLESRRRTAVPDVVADMLELEDFDDDVSSLSSDSEEDHPTNVLEEQPGPSSRTDPTRQRVTDKRIYNVTYTLFT</sequence>
<dbReference type="Proteomes" id="UP001176961">
    <property type="component" value="Unassembled WGS sequence"/>
</dbReference>
<dbReference type="AlphaFoldDB" id="A0AA36MCM1"/>
<evidence type="ECO:0000313" key="2">
    <source>
        <dbReference type="EMBL" id="CAJ0608134.1"/>
    </source>
</evidence>
<dbReference type="EMBL" id="CATQJL010000316">
    <property type="protein sequence ID" value="CAJ0608134.1"/>
    <property type="molecule type" value="Genomic_DNA"/>
</dbReference>